<keyword evidence="1" id="KW-1185">Reference proteome</keyword>
<proteinExistence type="predicted"/>
<dbReference type="Proteomes" id="UP001732720">
    <property type="component" value="Chromosome X"/>
</dbReference>
<evidence type="ECO:0000313" key="1">
    <source>
        <dbReference type="Proteomes" id="UP001732720"/>
    </source>
</evidence>
<evidence type="ECO:0000313" key="2">
    <source>
        <dbReference type="RefSeq" id="XP_073918365.1"/>
    </source>
</evidence>
<sequence length="513" mass="55263">MRSRSEASARHAAFGPEGGKRTGAHLVSPGVARASGLGPDLRPPQSGEGEGGLPDSEDFQLEAGSEQDEIEGRRAVLWGCEGRPGTPADEKWDVLDYIPHLNVEAVPVVQQMPEREAWGIRRHPSPESCVAEPSATWADTDPGPNRRGAPAPSGVEAEQASASPLRLGGHERGGAWVNQKRGTNIRRRVSWKSQRPSTDPESSDEFSERPPIAGSSHPKDGGQAKSNSPKESGDTARHSNVQARESFLHMSRIVLTSASRGLMTTMDKQDAGEQEPSFPKRKQSVVWGKGESRPSHPEAAGTAGAAAVAAAAEDLPRTSPRKKAAQDKKPLGITSRVILGRAFPPWGQRIQAAPLEPATFPPVSGIPLLGSPRRYSVLPSGPKLSRQGGPGKRPVARRIRESQPLAREDNDPNRDLVLQAQGLSSGAQSHQHAKSRVPAVQAHRTLPPHAPAKELDFLCSLSGDQEPPMQPPVPERQQRPSGEGTCLRCQLLQKEIEELKEQLAIYQSLTEKF</sequence>
<reference evidence="2" key="1">
    <citation type="submission" date="2025-08" db="UniProtKB">
        <authorList>
            <consortium name="RefSeq"/>
        </authorList>
    </citation>
    <scope>IDENTIFICATION</scope>
</reference>
<name>A0AC58LMI0_CASCN</name>
<dbReference type="RefSeq" id="XP_073918365.1">
    <property type="nucleotide sequence ID" value="XM_074062264.1"/>
</dbReference>
<organism evidence="1 2">
    <name type="scientific">Castor canadensis</name>
    <name type="common">American beaver</name>
    <dbReference type="NCBI Taxonomy" id="51338"/>
    <lineage>
        <taxon>Eukaryota</taxon>
        <taxon>Metazoa</taxon>
        <taxon>Chordata</taxon>
        <taxon>Craniata</taxon>
        <taxon>Vertebrata</taxon>
        <taxon>Euteleostomi</taxon>
        <taxon>Mammalia</taxon>
        <taxon>Eutheria</taxon>
        <taxon>Euarchontoglires</taxon>
        <taxon>Glires</taxon>
        <taxon>Rodentia</taxon>
        <taxon>Castorimorpha</taxon>
        <taxon>Castoridae</taxon>
        <taxon>Castor</taxon>
    </lineage>
</organism>
<accession>A0AC58LMI0</accession>
<protein>
    <submittedName>
        <fullName evidence="2">Uncharacterized protein CXorf49 homolog</fullName>
    </submittedName>
</protein>
<gene>
    <name evidence="2" type="primary">Cxhoc101059915</name>
</gene>